<dbReference type="InterPro" id="IPR013762">
    <property type="entry name" value="Integrase-like_cat_sf"/>
</dbReference>
<dbReference type="InterPro" id="IPR010998">
    <property type="entry name" value="Integrase_recombinase_N"/>
</dbReference>
<keyword evidence="2" id="KW-0229">DNA integration</keyword>
<dbReference type="GO" id="GO:0015074">
    <property type="term" value="P:DNA integration"/>
    <property type="evidence" value="ECO:0007669"/>
    <property type="project" value="UniProtKB-KW"/>
</dbReference>
<gene>
    <name evidence="6" type="ORF">C7S18_05740</name>
</gene>
<dbReference type="InterPro" id="IPR011010">
    <property type="entry name" value="DNA_brk_join_enz"/>
</dbReference>
<keyword evidence="3" id="KW-0238">DNA-binding</keyword>
<dbReference type="InterPro" id="IPR050808">
    <property type="entry name" value="Phage_Integrase"/>
</dbReference>
<dbReference type="OrthoDB" id="9795573at2"/>
<dbReference type="EMBL" id="CP027860">
    <property type="protein sequence ID" value="AVQ00014.1"/>
    <property type="molecule type" value="Genomic_DNA"/>
</dbReference>
<dbReference type="Proteomes" id="UP000241074">
    <property type="component" value="Chromosome"/>
</dbReference>
<dbReference type="PANTHER" id="PTHR30629">
    <property type="entry name" value="PROPHAGE INTEGRASE"/>
    <property type="match status" value="1"/>
</dbReference>
<evidence type="ECO:0000256" key="3">
    <source>
        <dbReference type="ARBA" id="ARBA00023125"/>
    </source>
</evidence>
<evidence type="ECO:0000256" key="4">
    <source>
        <dbReference type="ARBA" id="ARBA00023172"/>
    </source>
</evidence>
<accession>A0A2P1PYU9</accession>
<dbReference type="InterPro" id="IPR053876">
    <property type="entry name" value="Phage_int_M"/>
</dbReference>
<evidence type="ECO:0000256" key="1">
    <source>
        <dbReference type="ARBA" id="ARBA00008857"/>
    </source>
</evidence>
<dbReference type="CDD" id="cd00801">
    <property type="entry name" value="INT_P4_C"/>
    <property type="match status" value="1"/>
</dbReference>
<dbReference type="Pfam" id="PF22022">
    <property type="entry name" value="Phage_int_M"/>
    <property type="match status" value="1"/>
</dbReference>
<dbReference type="AlphaFoldDB" id="A0A2P1PYU9"/>
<dbReference type="GO" id="GO:0006310">
    <property type="term" value="P:DNA recombination"/>
    <property type="evidence" value="ECO:0007669"/>
    <property type="project" value="UniProtKB-KW"/>
</dbReference>
<keyword evidence="7" id="KW-1185">Reference proteome</keyword>
<protein>
    <submittedName>
        <fullName evidence="6">Integrase</fullName>
    </submittedName>
</protein>
<evidence type="ECO:0000256" key="2">
    <source>
        <dbReference type="ARBA" id="ARBA00022908"/>
    </source>
</evidence>
<dbReference type="Gene3D" id="1.10.150.130">
    <property type="match status" value="1"/>
</dbReference>
<dbReference type="PROSITE" id="PS51898">
    <property type="entry name" value="TYR_RECOMBINASE"/>
    <property type="match status" value="1"/>
</dbReference>
<sequence length="332" mass="37152">MQSGVDPGEQRKAEREATQNDVRGTFAAVCADWLAFKRPGWSPDSFRKADLVTRSYLLPKLGPLPIATLASKDCTPVLRAMAEKAPEMARKAREYLSAIVRHAMRDGLREEGRMLVLDGILPKMDKGHIPAATLPDQIGDLMRAIRDYPGEIVRAGLLMCAYTAQRPGMVASMRWSEIAPDAAEWRIPPERMKKRNAHIVPLPTQALALLERMRELRFSREFVFPPVARQSTPHLHRDALSKALRSMGFSGQHATHGFRGMLRTAGRERLAIPADVLEAQLAHAKKDAIQKAYDRTAFNDERVRTMQRWADWLDGLDLPASVTPIHAKRAGS</sequence>
<proteinExistence type="inferred from homology"/>
<dbReference type="Pfam" id="PF00589">
    <property type="entry name" value="Phage_integrase"/>
    <property type="match status" value="1"/>
</dbReference>
<dbReference type="InterPro" id="IPR002104">
    <property type="entry name" value="Integrase_catalytic"/>
</dbReference>
<dbReference type="Gene3D" id="1.10.443.10">
    <property type="entry name" value="Intergrase catalytic core"/>
    <property type="match status" value="1"/>
</dbReference>
<name>A0A2P1PYU9_9GAMM</name>
<reference evidence="6 7" key="1">
    <citation type="submission" date="2018-03" db="EMBL/GenBank/DDBJ databases">
        <title>Ahniella affigens gen. nov., sp. nov., a gammaproteobacterium isolated from sandy soil near a stream.</title>
        <authorList>
            <person name="Ko Y."/>
            <person name="Kim J.-H."/>
        </authorList>
    </citation>
    <scope>NUCLEOTIDE SEQUENCE [LARGE SCALE GENOMIC DNA]</scope>
    <source>
        <strain evidence="6 7">D13</strain>
    </source>
</reference>
<organism evidence="6 7">
    <name type="scientific">Ahniella affigens</name>
    <dbReference type="NCBI Taxonomy" id="2021234"/>
    <lineage>
        <taxon>Bacteria</taxon>
        <taxon>Pseudomonadati</taxon>
        <taxon>Pseudomonadota</taxon>
        <taxon>Gammaproteobacteria</taxon>
        <taxon>Lysobacterales</taxon>
        <taxon>Rhodanobacteraceae</taxon>
        <taxon>Ahniella</taxon>
    </lineage>
</organism>
<reference evidence="6 7" key="2">
    <citation type="submission" date="2018-03" db="EMBL/GenBank/DDBJ databases">
        <authorList>
            <person name="Keele B.F."/>
        </authorList>
    </citation>
    <scope>NUCLEOTIDE SEQUENCE [LARGE SCALE GENOMIC DNA]</scope>
    <source>
        <strain evidence="6 7">D13</strain>
    </source>
</reference>
<dbReference type="PANTHER" id="PTHR30629:SF2">
    <property type="entry name" value="PROPHAGE INTEGRASE INTS-RELATED"/>
    <property type="match status" value="1"/>
</dbReference>
<evidence type="ECO:0000259" key="5">
    <source>
        <dbReference type="PROSITE" id="PS51898"/>
    </source>
</evidence>
<evidence type="ECO:0000313" key="6">
    <source>
        <dbReference type="EMBL" id="AVQ00014.1"/>
    </source>
</evidence>
<dbReference type="KEGG" id="xba:C7S18_05740"/>
<dbReference type="GO" id="GO:0003677">
    <property type="term" value="F:DNA binding"/>
    <property type="evidence" value="ECO:0007669"/>
    <property type="project" value="UniProtKB-KW"/>
</dbReference>
<feature type="domain" description="Tyr recombinase" evidence="5">
    <location>
        <begin position="128"/>
        <end position="306"/>
    </location>
</feature>
<evidence type="ECO:0000313" key="7">
    <source>
        <dbReference type="Proteomes" id="UP000241074"/>
    </source>
</evidence>
<keyword evidence="4" id="KW-0233">DNA recombination</keyword>
<comment type="similarity">
    <text evidence="1">Belongs to the 'phage' integrase family.</text>
</comment>
<dbReference type="SUPFAM" id="SSF56349">
    <property type="entry name" value="DNA breaking-rejoining enzymes"/>
    <property type="match status" value="1"/>
</dbReference>